<gene>
    <name evidence="2" type="ORF">HYC85_026111</name>
</gene>
<comment type="caution">
    <text evidence="2">The sequence shown here is derived from an EMBL/GenBank/DDBJ whole genome shotgun (WGS) entry which is preliminary data.</text>
</comment>
<feature type="compositionally biased region" description="Polar residues" evidence="1">
    <location>
        <begin position="1"/>
        <end position="27"/>
    </location>
</feature>
<evidence type="ECO:0000256" key="1">
    <source>
        <dbReference type="SAM" id="MobiDB-lite"/>
    </source>
</evidence>
<sequence length="70" mass="7922">MMIQNVNSSKSTTTQETLSVESPTIETLPSPHEPCYEPMYVHKKIIAADVDLTIDLEKEANIRVYKPLMT</sequence>
<dbReference type="Proteomes" id="UP000593564">
    <property type="component" value="Unassembled WGS sequence"/>
</dbReference>
<name>A0A7J7G2T0_CAMSI</name>
<keyword evidence="3" id="KW-1185">Reference proteome</keyword>
<protein>
    <submittedName>
        <fullName evidence="2">Uncharacterized protein</fullName>
    </submittedName>
</protein>
<evidence type="ECO:0000313" key="3">
    <source>
        <dbReference type="Proteomes" id="UP000593564"/>
    </source>
</evidence>
<proteinExistence type="predicted"/>
<reference evidence="2 3" key="2">
    <citation type="submission" date="2020-07" db="EMBL/GenBank/DDBJ databases">
        <title>Genome assembly of wild tea tree DASZ reveals pedigree and selection history of tea varieties.</title>
        <authorList>
            <person name="Zhang W."/>
        </authorList>
    </citation>
    <scope>NUCLEOTIDE SEQUENCE [LARGE SCALE GENOMIC DNA]</scope>
    <source>
        <strain evidence="3">cv. G240</strain>
        <tissue evidence="2">Leaf</tissue>
    </source>
</reference>
<feature type="region of interest" description="Disordered" evidence="1">
    <location>
        <begin position="1"/>
        <end position="31"/>
    </location>
</feature>
<dbReference type="AlphaFoldDB" id="A0A7J7G2T0"/>
<evidence type="ECO:0000313" key="2">
    <source>
        <dbReference type="EMBL" id="KAF5934982.1"/>
    </source>
</evidence>
<accession>A0A7J7G2T0</accession>
<organism evidence="2 3">
    <name type="scientific">Camellia sinensis</name>
    <name type="common">Tea plant</name>
    <name type="synonym">Thea sinensis</name>
    <dbReference type="NCBI Taxonomy" id="4442"/>
    <lineage>
        <taxon>Eukaryota</taxon>
        <taxon>Viridiplantae</taxon>
        <taxon>Streptophyta</taxon>
        <taxon>Embryophyta</taxon>
        <taxon>Tracheophyta</taxon>
        <taxon>Spermatophyta</taxon>
        <taxon>Magnoliopsida</taxon>
        <taxon>eudicotyledons</taxon>
        <taxon>Gunneridae</taxon>
        <taxon>Pentapetalae</taxon>
        <taxon>asterids</taxon>
        <taxon>Ericales</taxon>
        <taxon>Theaceae</taxon>
        <taxon>Camellia</taxon>
    </lineage>
</organism>
<dbReference type="EMBL" id="JACBKZ010000013">
    <property type="protein sequence ID" value="KAF5934982.1"/>
    <property type="molecule type" value="Genomic_DNA"/>
</dbReference>
<reference evidence="3" key="1">
    <citation type="journal article" date="2020" name="Nat. Commun.">
        <title>Genome assembly of wild tea tree DASZ reveals pedigree and selection history of tea varieties.</title>
        <authorList>
            <person name="Zhang W."/>
            <person name="Zhang Y."/>
            <person name="Qiu H."/>
            <person name="Guo Y."/>
            <person name="Wan H."/>
            <person name="Zhang X."/>
            <person name="Scossa F."/>
            <person name="Alseekh S."/>
            <person name="Zhang Q."/>
            <person name="Wang P."/>
            <person name="Xu L."/>
            <person name="Schmidt M.H."/>
            <person name="Jia X."/>
            <person name="Li D."/>
            <person name="Zhu A."/>
            <person name="Guo F."/>
            <person name="Chen W."/>
            <person name="Ni D."/>
            <person name="Usadel B."/>
            <person name="Fernie A.R."/>
            <person name="Wen W."/>
        </authorList>
    </citation>
    <scope>NUCLEOTIDE SEQUENCE [LARGE SCALE GENOMIC DNA]</scope>
    <source>
        <strain evidence="3">cv. G240</strain>
    </source>
</reference>